<proteinExistence type="predicted"/>
<organism evidence="1 2">
    <name type="scientific">Pseudorhodoplanes sinuspersici</name>
    <dbReference type="NCBI Taxonomy" id="1235591"/>
    <lineage>
        <taxon>Bacteria</taxon>
        <taxon>Pseudomonadati</taxon>
        <taxon>Pseudomonadota</taxon>
        <taxon>Alphaproteobacteria</taxon>
        <taxon>Hyphomicrobiales</taxon>
        <taxon>Pseudorhodoplanes</taxon>
    </lineage>
</organism>
<sequence>MTEDNANSSAVNGWTLQKSLERTAAPHLWKQWTLTRSAYDDLCKRLSSGTEVHSEQFEGKRKIAQIAAQSAFEAVTLSVWKLVKDERLFPYSSKDGVSAPTTPIVPLVWDSLQIKDLEKSCLVERAYPSNVHYNVRLFPFVHDKCTPQRIAGLTLAEAFRKCVLEDPEVVACGERVTSAGTDRAVFQEGQYPGPFVDFKWPLDQSAEDLGFEFVRQIVFWAGEPSPKPTVSMVAAANALADRWAALRRLLSSGSIIAHGTFSSTGVEQPISPRQWSRSSMSFDVKNSDLFEGASRNVEPRWTGIFLTLPEGAFHVLASQPAPSASRTGLRITLKKPGENSRHRPKSEQVTEAALARGIDICSEHLTPRAIANEIAPHLPTPHSTADQMDALTKLIRRLRTVRSNT</sequence>
<evidence type="ECO:0000313" key="2">
    <source>
        <dbReference type="Proteomes" id="UP000194137"/>
    </source>
</evidence>
<dbReference type="OrthoDB" id="8266293at2"/>
<dbReference type="EMBL" id="CP021112">
    <property type="protein sequence ID" value="ARP98243.1"/>
    <property type="molecule type" value="Genomic_DNA"/>
</dbReference>
<accession>A0A1W6ZLD9</accession>
<dbReference type="Proteomes" id="UP000194137">
    <property type="component" value="Chromosome"/>
</dbReference>
<evidence type="ECO:0000313" key="1">
    <source>
        <dbReference type="EMBL" id="ARP98243.1"/>
    </source>
</evidence>
<name>A0A1W6ZLD9_9HYPH</name>
<dbReference type="RefSeq" id="WP_086086599.1">
    <property type="nucleotide sequence ID" value="NZ_CP021112.1"/>
</dbReference>
<protein>
    <submittedName>
        <fullName evidence="1">Uncharacterized protein</fullName>
    </submittedName>
</protein>
<dbReference type="KEGG" id="psin:CAK95_03415"/>
<dbReference type="STRING" id="1235591.CAK95_03415"/>
<gene>
    <name evidence="1" type="ORF">CAK95_03415</name>
</gene>
<dbReference type="AlphaFoldDB" id="A0A1W6ZLD9"/>
<reference evidence="1 2" key="1">
    <citation type="submission" date="2017-05" db="EMBL/GenBank/DDBJ databases">
        <title>Full genome sequence of Pseudorhodoplanes sinuspersici.</title>
        <authorList>
            <person name="Dastgheib S.M.M."/>
            <person name="Shavandi M."/>
            <person name="Tirandaz H."/>
        </authorList>
    </citation>
    <scope>NUCLEOTIDE SEQUENCE [LARGE SCALE GENOMIC DNA]</scope>
    <source>
        <strain evidence="1 2">RIPI110</strain>
    </source>
</reference>
<keyword evidence="2" id="KW-1185">Reference proteome</keyword>